<protein>
    <submittedName>
        <fullName evidence="2">Uncharacterized protein</fullName>
    </submittedName>
</protein>
<feature type="region of interest" description="Disordered" evidence="1">
    <location>
        <begin position="104"/>
        <end position="129"/>
    </location>
</feature>
<evidence type="ECO:0000313" key="3">
    <source>
        <dbReference type="Proteomes" id="UP001472677"/>
    </source>
</evidence>
<feature type="compositionally biased region" description="Basic and acidic residues" evidence="1">
    <location>
        <begin position="120"/>
        <end position="129"/>
    </location>
</feature>
<dbReference type="Proteomes" id="UP001472677">
    <property type="component" value="Unassembled WGS sequence"/>
</dbReference>
<name>A0ABR2DPH3_9ROSI</name>
<proteinExistence type="predicted"/>
<dbReference type="Pfam" id="PF14009">
    <property type="entry name" value="PADRE"/>
    <property type="match status" value="1"/>
</dbReference>
<sequence>MGCCLSSSCSCKNASPNTVRLVHFNGCVEDFEHPITASEVTGKPPRQYLCTAAQLLSSGSQPLNPDARLQSGQLYFVLPWSILRDDVSPLHMATVVKRLTARAKSHEGSMKTRPLSTINDRPKRRETTRSWKPILDTIREMSFTGRSESDLQEMHIITTKVAFN</sequence>
<keyword evidence="3" id="KW-1185">Reference proteome</keyword>
<dbReference type="EMBL" id="JBBPBM010000024">
    <property type="protein sequence ID" value="KAK8543293.1"/>
    <property type="molecule type" value="Genomic_DNA"/>
</dbReference>
<dbReference type="PANTHER" id="PTHR33052">
    <property type="entry name" value="DUF4228 DOMAIN PROTEIN-RELATED"/>
    <property type="match status" value="1"/>
</dbReference>
<comment type="caution">
    <text evidence="2">The sequence shown here is derived from an EMBL/GenBank/DDBJ whole genome shotgun (WGS) entry which is preliminary data.</text>
</comment>
<evidence type="ECO:0000256" key="1">
    <source>
        <dbReference type="SAM" id="MobiDB-lite"/>
    </source>
</evidence>
<organism evidence="2 3">
    <name type="scientific">Hibiscus sabdariffa</name>
    <name type="common">roselle</name>
    <dbReference type="NCBI Taxonomy" id="183260"/>
    <lineage>
        <taxon>Eukaryota</taxon>
        <taxon>Viridiplantae</taxon>
        <taxon>Streptophyta</taxon>
        <taxon>Embryophyta</taxon>
        <taxon>Tracheophyta</taxon>
        <taxon>Spermatophyta</taxon>
        <taxon>Magnoliopsida</taxon>
        <taxon>eudicotyledons</taxon>
        <taxon>Gunneridae</taxon>
        <taxon>Pentapetalae</taxon>
        <taxon>rosids</taxon>
        <taxon>malvids</taxon>
        <taxon>Malvales</taxon>
        <taxon>Malvaceae</taxon>
        <taxon>Malvoideae</taxon>
        <taxon>Hibiscus</taxon>
    </lineage>
</organism>
<evidence type="ECO:0000313" key="2">
    <source>
        <dbReference type="EMBL" id="KAK8543293.1"/>
    </source>
</evidence>
<dbReference type="InterPro" id="IPR025322">
    <property type="entry name" value="PADRE_dom"/>
</dbReference>
<accession>A0ABR2DPH3</accession>
<gene>
    <name evidence="2" type="ORF">V6N12_015851</name>
</gene>
<reference evidence="2 3" key="1">
    <citation type="journal article" date="2024" name="G3 (Bethesda)">
        <title>Genome assembly of Hibiscus sabdariffa L. provides insights into metabolisms of medicinal natural products.</title>
        <authorList>
            <person name="Kim T."/>
        </authorList>
    </citation>
    <scope>NUCLEOTIDE SEQUENCE [LARGE SCALE GENOMIC DNA]</scope>
    <source>
        <strain evidence="2">TK-2024</strain>
        <tissue evidence="2">Old leaves</tissue>
    </source>
</reference>